<dbReference type="InterPro" id="IPR003594">
    <property type="entry name" value="HATPase_dom"/>
</dbReference>
<dbReference type="InterPro" id="IPR000014">
    <property type="entry name" value="PAS"/>
</dbReference>
<dbReference type="Gene3D" id="2.10.70.100">
    <property type="match status" value="1"/>
</dbReference>
<dbReference type="PROSITE" id="PS50109">
    <property type="entry name" value="HIS_KIN"/>
    <property type="match status" value="1"/>
</dbReference>
<feature type="domain" description="Histidine kinase" evidence="6">
    <location>
        <begin position="343"/>
        <end position="565"/>
    </location>
</feature>
<dbReference type="InterPro" id="IPR005467">
    <property type="entry name" value="His_kinase_dom"/>
</dbReference>
<dbReference type="PANTHER" id="PTHR43065">
    <property type="entry name" value="SENSOR HISTIDINE KINASE"/>
    <property type="match status" value="1"/>
</dbReference>
<dbReference type="Gene3D" id="3.40.50.2300">
    <property type="match status" value="1"/>
</dbReference>
<dbReference type="SMART" id="SM00388">
    <property type="entry name" value="HisKA"/>
    <property type="match status" value="1"/>
</dbReference>
<dbReference type="Gene3D" id="3.30.565.10">
    <property type="entry name" value="Histidine kinase-like ATPase, C-terminal domain"/>
    <property type="match status" value="1"/>
</dbReference>
<feature type="domain" description="PAC" evidence="8">
    <location>
        <begin position="114"/>
        <end position="167"/>
    </location>
</feature>
<dbReference type="SMART" id="SM00448">
    <property type="entry name" value="REC"/>
    <property type="match status" value="1"/>
</dbReference>
<dbReference type="PROSITE" id="PS50113">
    <property type="entry name" value="PAC"/>
    <property type="match status" value="2"/>
</dbReference>
<evidence type="ECO:0000259" key="7">
    <source>
        <dbReference type="PROSITE" id="PS50110"/>
    </source>
</evidence>
<evidence type="ECO:0000256" key="3">
    <source>
        <dbReference type="ARBA" id="ARBA00022553"/>
    </source>
</evidence>
<dbReference type="Pfam" id="PF08447">
    <property type="entry name" value="PAS_3"/>
    <property type="match status" value="1"/>
</dbReference>
<proteinExistence type="predicted"/>
<dbReference type="InterPro" id="IPR003661">
    <property type="entry name" value="HisK_dim/P_dom"/>
</dbReference>
<accession>A0ABY1B474</accession>
<evidence type="ECO:0000256" key="4">
    <source>
        <dbReference type="ARBA" id="ARBA00022777"/>
    </source>
</evidence>
<keyword evidence="4" id="KW-0808">Transferase</keyword>
<reference evidence="9 10" key="1">
    <citation type="submission" date="2016-10" db="EMBL/GenBank/DDBJ databases">
        <authorList>
            <person name="Varghese N."/>
            <person name="Submissions S."/>
        </authorList>
    </citation>
    <scope>NUCLEOTIDE SEQUENCE [LARGE SCALE GENOMIC DNA]</scope>
    <source>
        <strain evidence="9 10">CIP 109853</strain>
    </source>
</reference>
<feature type="modified residue" description="4-aspartylphosphate" evidence="5">
    <location>
        <position position="635"/>
    </location>
</feature>
<dbReference type="Pfam" id="PF02518">
    <property type="entry name" value="HATPase_c"/>
    <property type="match status" value="1"/>
</dbReference>
<dbReference type="CDD" id="cd00082">
    <property type="entry name" value="HisKA"/>
    <property type="match status" value="1"/>
</dbReference>
<dbReference type="NCBIfam" id="TIGR00229">
    <property type="entry name" value="sensory_box"/>
    <property type="match status" value="1"/>
</dbReference>
<dbReference type="SUPFAM" id="SSF55874">
    <property type="entry name" value="ATPase domain of HSP90 chaperone/DNA topoisomerase II/histidine kinase"/>
    <property type="match status" value="1"/>
</dbReference>
<evidence type="ECO:0000259" key="8">
    <source>
        <dbReference type="PROSITE" id="PS50113"/>
    </source>
</evidence>
<evidence type="ECO:0000259" key="6">
    <source>
        <dbReference type="PROSITE" id="PS50109"/>
    </source>
</evidence>
<feature type="domain" description="Response regulatory" evidence="7">
    <location>
        <begin position="585"/>
        <end position="701"/>
    </location>
</feature>
<dbReference type="SMART" id="SM00387">
    <property type="entry name" value="HATPase_c"/>
    <property type="match status" value="1"/>
</dbReference>
<dbReference type="InterPro" id="IPR000700">
    <property type="entry name" value="PAS-assoc_C"/>
</dbReference>
<dbReference type="InterPro" id="IPR036890">
    <property type="entry name" value="HATPase_C_sf"/>
</dbReference>
<dbReference type="Pfam" id="PF00072">
    <property type="entry name" value="Response_reg"/>
    <property type="match status" value="1"/>
</dbReference>
<feature type="domain" description="PAC" evidence="8">
    <location>
        <begin position="253"/>
        <end position="305"/>
    </location>
</feature>
<dbReference type="InterPro" id="IPR001610">
    <property type="entry name" value="PAC"/>
</dbReference>
<dbReference type="InterPro" id="IPR035965">
    <property type="entry name" value="PAS-like_dom_sf"/>
</dbReference>
<comment type="caution">
    <text evidence="9">The sequence shown here is derived from an EMBL/GenBank/DDBJ whole genome shotgun (WGS) entry which is preliminary data.</text>
</comment>
<protein>
    <recommendedName>
        <fullName evidence="2">histidine kinase</fullName>
        <ecNumber evidence="2">2.7.13.3</ecNumber>
    </recommendedName>
</protein>
<dbReference type="PANTHER" id="PTHR43065:SF49">
    <property type="entry name" value="HISTIDINE KINASE"/>
    <property type="match status" value="1"/>
</dbReference>
<dbReference type="InterPro" id="IPR013655">
    <property type="entry name" value="PAS_fold_3"/>
</dbReference>
<dbReference type="InterPro" id="IPR013656">
    <property type="entry name" value="PAS_4"/>
</dbReference>
<gene>
    <name evidence="9" type="ORF">SAMN05216600_102156</name>
</gene>
<dbReference type="Gene3D" id="1.10.287.130">
    <property type="match status" value="1"/>
</dbReference>
<dbReference type="EMBL" id="FOFP01000002">
    <property type="protein sequence ID" value="SEP88559.1"/>
    <property type="molecule type" value="Genomic_DNA"/>
</dbReference>
<evidence type="ECO:0000256" key="2">
    <source>
        <dbReference type="ARBA" id="ARBA00012438"/>
    </source>
</evidence>
<evidence type="ECO:0000256" key="1">
    <source>
        <dbReference type="ARBA" id="ARBA00000085"/>
    </source>
</evidence>
<dbReference type="Proteomes" id="UP000198512">
    <property type="component" value="Unassembled WGS sequence"/>
</dbReference>
<dbReference type="InterPro" id="IPR011006">
    <property type="entry name" value="CheY-like_superfamily"/>
</dbReference>
<dbReference type="InterPro" id="IPR036097">
    <property type="entry name" value="HisK_dim/P_sf"/>
</dbReference>
<sequence length="711" mass="77946">MPFLSQSHGCQGWRGEMSERIRAFDWSTTDLGPLGTWSASLRAAVQLLLGSPQPMVMLWGPAGYMIYNDAYAVFAGGRHPQLLGKPVELGWPEVADFNREVVDTCLAGGTLVYRSKELVLFRHGEAETVWLDLFYSPLADDDGAPGGVLAIVVETTDHVIAERQKQLAETAYRVANERLQLALNAGALLGCFVWDIESGLLTGDERFARTFGFVLADAQNGVPMARKAEAIHPDDRERVARLVDLTIRTGEPYSAEYRIRREDGAYLWVLASGRCEYDGHGQALRFPGVLIDIHERKVAETALLQLTRTLEQRVEDEVQARSLAEERLRQSQKLEAIGGLTGGVAHDFNNVLQVIGGNLHMLKRQQADNPAVQRRVDAAIAGVERGAKLSAQLLAFARRQQLSPRVYSLQRLYDGVGELLQRALGETIEVQVQLPPAPWNIRVDRNQLENAVLNLVLNARDALQGEGIILLSGENICLDEPACKGRELAPGEYVRLSVCDRGQGMSPQVLEHAFEPFFTTKADGHGTGLGLSMVFGFVKQSGGHIEIDSQLGVGTRVDLYFPRSLASEQPDGPSACVEPLCEQAMILVVEDDVSVRTTVVELLQHAGYQVQVAGNADEAMALLDRGLAVDLIFTDVVMPGHLKSANLAQWARLQTPPIPVLFTSGHTRDMLSHNRQLAPEVNLLAKPYAPDALLHRVCDLLQQAQAAKPAV</sequence>
<name>A0ABY1B474_9PSED</name>
<dbReference type="InterPro" id="IPR001789">
    <property type="entry name" value="Sig_transdc_resp-reg_receiver"/>
</dbReference>
<dbReference type="SMART" id="SM00086">
    <property type="entry name" value="PAC"/>
    <property type="match status" value="2"/>
</dbReference>
<dbReference type="PROSITE" id="PS50110">
    <property type="entry name" value="RESPONSE_REGULATORY"/>
    <property type="match status" value="1"/>
</dbReference>
<dbReference type="EC" id="2.7.13.3" evidence="2"/>
<keyword evidence="10" id="KW-1185">Reference proteome</keyword>
<dbReference type="SUPFAM" id="SSF55785">
    <property type="entry name" value="PYP-like sensor domain (PAS domain)"/>
    <property type="match status" value="2"/>
</dbReference>
<comment type="catalytic activity">
    <reaction evidence="1">
        <text>ATP + protein L-histidine = ADP + protein N-phospho-L-histidine.</text>
        <dbReference type="EC" id="2.7.13.3"/>
    </reaction>
</comment>
<dbReference type="Pfam" id="PF08448">
    <property type="entry name" value="PAS_4"/>
    <property type="match status" value="1"/>
</dbReference>
<keyword evidence="3 5" id="KW-0597">Phosphoprotein</keyword>
<dbReference type="RefSeq" id="WP_083251638.1">
    <property type="nucleotide sequence ID" value="NZ_FOFP01000002.1"/>
</dbReference>
<dbReference type="SUPFAM" id="SSF47384">
    <property type="entry name" value="Homodimeric domain of signal transducing histidine kinase"/>
    <property type="match status" value="1"/>
</dbReference>
<dbReference type="InterPro" id="IPR004358">
    <property type="entry name" value="Sig_transdc_His_kin-like_C"/>
</dbReference>
<evidence type="ECO:0000313" key="9">
    <source>
        <dbReference type="EMBL" id="SEP88559.1"/>
    </source>
</evidence>
<dbReference type="PRINTS" id="PR00344">
    <property type="entry name" value="BCTRLSENSOR"/>
</dbReference>
<dbReference type="Gene3D" id="3.30.450.20">
    <property type="entry name" value="PAS domain"/>
    <property type="match status" value="2"/>
</dbReference>
<evidence type="ECO:0000313" key="10">
    <source>
        <dbReference type="Proteomes" id="UP000198512"/>
    </source>
</evidence>
<dbReference type="CDD" id="cd00130">
    <property type="entry name" value="PAS"/>
    <property type="match status" value="1"/>
</dbReference>
<keyword evidence="4" id="KW-0418">Kinase</keyword>
<evidence type="ECO:0000256" key="5">
    <source>
        <dbReference type="PROSITE-ProRule" id="PRU00169"/>
    </source>
</evidence>
<dbReference type="SUPFAM" id="SSF52172">
    <property type="entry name" value="CheY-like"/>
    <property type="match status" value="1"/>
</dbReference>
<organism evidence="9 10">
    <name type="scientific">Pseudomonas cuatrocienegasensis</name>
    <dbReference type="NCBI Taxonomy" id="543360"/>
    <lineage>
        <taxon>Bacteria</taxon>
        <taxon>Pseudomonadati</taxon>
        <taxon>Pseudomonadota</taxon>
        <taxon>Gammaproteobacteria</taxon>
        <taxon>Pseudomonadales</taxon>
        <taxon>Pseudomonadaceae</taxon>
        <taxon>Pseudomonas</taxon>
    </lineage>
</organism>